<dbReference type="PANTHER" id="PTHR30050:SF4">
    <property type="entry name" value="ATP-BINDING PROTEIN RV3427C IN INSERTION SEQUENCE-RELATED"/>
    <property type="match status" value="1"/>
</dbReference>
<gene>
    <name evidence="2" type="ORF">HF857_08880</name>
</gene>
<evidence type="ECO:0000313" key="2">
    <source>
        <dbReference type="EMBL" id="NME50327.1"/>
    </source>
</evidence>
<evidence type="ECO:0000259" key="1">
    <source>
        <dbReference type="SMART" id="SM00382"/>
    </source>
</evidence>
<dbReference type="CDD" id="cd00009">
    <property type="entry name" value="AAA"/>
    <property type="match status" value="1"/>
</dbReference>
<dbReference type="AlphaFoldDB" id="A0A7X9NN24"/>
<protein>
    <submittedName>
        <fullName evidence="2">ATP-binding protein</fullName>
    </submittedName>
</protein>
<keyword evidence="2" id="KW-0067">ATP-binding</keyword>
<dbReference type="GO" id="GO:0006260">
    <property type="term" value="P:DNA replication"/>
    <property type="evidence" value="ECO:0007669"/>
    <property type="project" value="TreeGrafter"/>
</dbReference>
<organism evidence="2 3">
    <name type="scientific">Enterococcus cecorum</name>
    <dbReference type="NCBI Taxonomy" id="44008"/>
    <lineage>
        <taxon>Bacteria</taxon>
        <taxon>Bacillati</taxon>
        <taxon>Bacillota</taxon>
        <taxon>Bacilli</taxon>
        <taxon>Lactobacillales</taxon>
        <taxon>Enterococcaceae</taxon>
        <taxon>Enterococcus</taxon>
    </lineage>
</organism>
<dbReference type="SMART" id="SM00382">
    <property type="entry name" value="AAA"/>
    <property type="match status" value="1"/>
</dbReference>
<proteinExistence type="predicted"/>
<evidence type="ECO:0000313" key="3">
    <source>
        <dbReference type="Proteomes" id="UP000588071"/>
    </source>
</evidence>
<dbReference type="RefSeq" id="WP_168931454.1">
    <property type="nucleotide sequence ID" value="NZ_JABAFV010000015.1"/>
</dbReference>
<name>A0A7X9NN24_9ENTE</name>
<dbReference type="Gene3D" id="3.40.50.300">
    <property type="entry name" value="P-loop containing nucleotide triphosphate hydrolases"/>
    <property type="match status" value="1"/>
</dbReference>
<feature type="domain" description="AAA+ ATPase" evidence="1">
    <location>
        <begin position="119"/>
        <end position="256"/>
    </location>
</feature>
<sequence length="281" mass="32471">MEILEQFKNMYGGIVEAGICPVCGGTMYKWATPTKNCKRDGLVCPRCKYIQHATEQQKRDEEIYIQKQKEKQLNYMKRNSIVNDNITLSYTFETYKNDNRESEQAKINAKFWLEALEKSPVHIVLTGGTGVGKTHLAVAIANEYLKRSDYTKKVIVINYRELLEQLKIGFNDPKVYKELQGYLMQEVKKADFVVIDDLGAELGAIEKRATPTQYNLDTLQSIVEARLNKATLFTSNFNSKELRLTYGERIFSRIVNNSSYKGQLLAFRFVKTQDRRVKIDF</sequence>
<dbReference type="InterPro" id="IPR002611">
    <property type="entry name" value="IstB_ATP-bd"/>
</dbReference>
<comment type="caution">
    <text evidence="2">The sequence shown here is derived from an EMBL/GenBank/DDBJ whole genome shotgun (WGS) entry which is preliminary data.</text>
</comment>
<keyword evidence="2" id="KW-0547">Nucleotide-binding</keyword>
<dbReference type="InterPro" id="IPR027417">
    <property type="entry name" value="P-loop_NTPase"/>
</dbReference>
<accession>A0A7X9NN24</accession>
<dbReference type="Pfam" id="PF01695">
    <property type="entry name" value="IstB_IS21"/>
    <property type="match status" value="1"/>
</dbReference>
<dbReference type="EMBL" id="JABAFV010000015">
    <property type="protein sequence ID" value="NME50327.1"/>
    <property type="molecule type" value="Genomic_DNA"/>
</dbReference>
<dbReference type="InterPro" id="IPR003593">
    <property type="entry name" value="AAA+_ATPase"/>
</dbReference>
<reference evidence="2 3" key="1">
    <citation type="submission" date="2020-04" db="EMBL/GenBank/DDBJ databases">
        <authorList>
            <person name="Hitch T.C.A."/>
            <person name="Wylensek D."/>
            <person name="Clavel T."/>
        </authorList>
    </citation>
    <scope>NUCLEOTIDE SEQUENCE [LARGE SCALE GENOMIC DNA]</scope>
    <source>
        <strain evidence="2 3">WCA-380-WT-3C</strain>
    </source>
</reference>
<dbReference type="GO" id="GO:0005524">
    <property type="term" value="F:ATP binding"/>
    <property type="evidence" value="ECO:0007669"/>
    <property type="project" value="UniProtKB-KW"/>
</dbReference>
<dbReference type="Proteomes" id="UP000588071">
    <property type="component" value="Unassembled WGS sequence"/>
</dbReference>
<dbReference type="SUPFAM" id="SSF52540">
    <property type="entry name" value="P-loop containing nucleoside triphosphate hydrolases"/>
    <property type="match status" value="1"/>
</dbReference>
<dbReference type="PANTHER" id="PTHR30050">
    <property type="entry name" value="CHROMOSOMAL REPLICATION INITIATOR PROTEIN DNAA"/>
    <property type="match status" value="1"/>
</dbReference>